<keyword evidence="4" id="KW-1185">Reference proteome</keyword>
<reference evidence="3 4" key="1">
    <citation type="journal article" date="2009" name="Environ. Microbiol.">
        <title>Genome sequence of Desulfobacterium autotrophicum HRM2, a marine sulfate reducer oxidizing organic carbon completely to carbon dioxide.</title>
        <authorList>
            <person name="Strittmatter A.W."/>
            <person name="Liesegang H."/>
            <person name="Rabus R."/>
            <person name="Decker I."/>
            <person name="Amann J."/>
            <person name="Andres S."/>
            <person name="Henne A."/>
            <person name="Fricke W.F."/>
            <person name="Martinez-Arias R."/>
            <person name="Bartels D."/>
            <person name="Goesmann A."/>
            <person name="Krause L."/>
            <person name="Puehler A."/>
            <person name="Klenk H.P."/>
            <person name="Richter M."/>
            <person name="Schuler M."/>
            <person name="Gloeckner F.O."/>
            <person name="Meyerdierks A."/>
            <person name="Gottschalk G."/>
            <person name="Amann R."/>
        </authorList>
    </citation>
    <scope>NUCLEOTIDE SEQUENCE [LARGE SCALE GENOMIC DNA]</scope>
    <source>
        <strain evidence="4">ATCC 43914 / DSM 3382 / HRM2</strain>
    </source>
</reference>
<feature type="region of interest" description="Disordered" evidence="2">
    <location>
        <begin position="180"/>
        <end position="199"/>
    </location>
</feature>
<dbReference type="eggNOG" id="COG3464">
    <property type="taxonomic scope" value="Bacteria"/>
</dbReference>
<dbReference type="Pfam" id="PF06782">
    <property type="entry name" value="UPF0236"/>
    <property type="match status" value="1"/>
</dbReference>
<dbReference type="STRING" id="177437.HRM2_19930"/>
<accession>C0QCL7</accession>
<proteinExistence type="inferred from homology"/>
<evidence type="ECO:0000313" key="3">
    <source>
        <dbReference type="EMBL" id="ACN15094.1"/>
    </source>
</evidence>
<dbReference type="NCBIfam" id="NF033572">
    <property type="entry name" value="transpos_ISKra4"/>
    <property type="match status" value="1"/>
</dbReference>
<gene>
    <name evidence="3" type="ordered locus">HRM2_19930</name>
</gene>
<dbReference type="HOGENOM" id="CLU_046830_2_0_7"/>
<dbReference type="KEGG" id="dat:HRM2_19930"/>
<dbReference type="Proteomes" id="UP000000442">
    <property type="component" value="Chromosome"/>
</dbReference>
<dbReference type="AlphaFoldDB" id="C0QCL7"/>
<name>C0QCL7_DESAH</name>
<organism evidence="3 4">
    <name type="scientific">Desulforapulum autotrophicum (strain ATCC 43914 / DSM 3382 / VKM B-1955 / HRM2)</name>
    <name type="common">Desulfobacterium autotrophicum</name>
    <dbReference type="NCBI Taxonomy" id="177437"/>
    <lineage>
        <taxon>Bacteria</taxon>
        <taxon>Pseudomonadati</taxon>
        <taxon>Thermodesulfobacteriota</taxon>
        <taxon>Desulfobacteria</taxon>
        <taxon>Desulfobacterales</taxon>
        <taxon>Desulfobacteraceae</taxon>
        <taxon>Desulforapulum</taxon>
    </lineage>
</organism>
<dbReference type="RefSeq" id="WP_015903872.1">
    <property type="nucleotide sequence ID" value="NC_012108.1"/>
</dbReference>
<feature type="region of interest" description="Disordered" evidence="2">
    <location>
        <begin position="415"/>
        <end position="437"/>
    </location>
</feature>
<dbReference type="EMBL" id="CP001087">
    <property type="protein sequence ID" value="ACN15094.1"/>
    <property type="molecule type" value="Genomic_DNA"/>
</dbReference>
<sequence>MDSITDISKSLFSNRSDIMGQAALALIEKKYGHLLEQKHCQCPICDKQIKARPQKVKRKIETLIGPVELERPYFYCVKCGFGFYPLDYALGLSNRKTQSDIQELEAWLGAEMPYETAAETLERCAGVKVSNHHAHDVVNEVAEHIQLLDVCPDKSEIHAQIDAIAKNNFRRPVLMIGIDGAHAPTRPEPSPRKGKRGKGEWREVKGFRIYLIDNQNINHLISWHQIKTDKELTQDLLEIKQAGLIPEKKVRICVIGDGAPWIWNRIKEVYPNSKKVLDYYHCSEYLHDVANAQYGKNTQKAREWVEATLTRLFLNQADRIIAGMKRMKPNSDSAMEQINKTVKYLSDRKEMINYGSLKRGGYHIGSGGIESSNKFISNVRLKRSGAWWYPTNANNILKLRCAKYNKTFDRVMERSRKKLQQSKTEKRPQLRLIVDNS</sequence>
<comment type="similarity">
    <text evidence="1">Belongs to the UPF0236 family.</text>
</comment>
<protein>
    <recommendedName>
        <fullName evidence="5">ISKra4 family transposase</fullName>
    </recommendedName>
</protein>
<evidence type="ECO:0000313" key="4">
    <source>
        <dbReference type="Proteomes" id="UP000000442"/>
    </source>
</evidence>
<evidence type="ECO:0008006" key="5">
    <source>
        <dbReference type="Google" id="ProtNLM"/>
    </source>
</evidence>
<evidence type="ECO:0000256" key="1">
    <source>
        <dbReference type="ARBA" id="ARBA00006539"/>
    </source>
</evidence>
<evidence type="ECO:0000256" key="2">
    <source>
        <dbReference type="SAM" id="MobiDB-lite"/>
    </source>
</evidence>
<dbReference type="InterPro" id="IPR009620">
    <property type="entry name" value="UPF0236"/>
</dbReference>
<dbReference type="OrthoDB" id="237307at2"/>